<gene>
    <name evidence="2" type="ORF">EH32_00400</name>
</gene>
<dbReference type="Pfam" id="PF13586">
    <property type="entry name" value="DDE_Tnp_1_2"/>
    <property type="match status" value="1"/>
</dbReference>
<organism evidence="2 3">
    <name type="scientific">Erythrobacter litoralis</name>
    <dbReference type="NCBI Taxonomy" id="39960"/>
    <lineage>
        <taxon>Bacteria</taxon>
        <taxon>Pseudomonadati</taxon>
        <taxon>Pseudomonadota</taxon>
        <taxon>Alphaproteobacteria</taxon>
        <taxon>Sphingomonadales</taxon>
        <taxon>Erythrobacteraceae</taxon>
        <taxon>Erythrobacter/Porphyrobacter group</taxon>
        <taxon>Erythrobacter</taxon>
    </lineage>
</organism>
<dbReference type="PANTHER" id="PTHR30007">
    <property type="entry name" value="PHP DOMAIN PROTEIN"/>
    <property type="match status" value="1"/>
</dbReference>
<dbReference type="Proteomes" id="UP000027866">
    <property type="component" value="Unassembled WGS sequence"/>
</dbReference>
<dbReference type="EMBL" id="JMIX01000010">
    <property type="protein sequence ID" value="KEO92240.1"/>
    <property type="molecule type" value="Genomic_DNA"/>
</dbReference>
<dbReference type="InterPro" id="IPR025668">
    <property type="entry name" value="Tnp_DDE_dom"/>
</dbReference>
<comment type="caution">
    <text evidence="2">The sequence shown here is derived from an EMBL/GenBank/DDBJ whole genome shotgun (WGS) entry which is preliminary data.</text>
</comment>
<dbReference type="PATRIC" id="fig|39960.10.peg.472"/>
<sequence>MEIPIAAPKALLADKGYHGDRFRESLLIRGILPIIPPRSNRKVLEHLDYRRYRDRNRVERCFGKLKQQRRIATRYDRTILSFESFLNLAATRLWLRSFVNTA</sequence>
<keyword evidence="3" id="KW-1185">Reference proteome</keyword>
<dbReference type="KEGG" id="elq:Ga0102493_111391"/>
<accession>A0A074MHE8</accession>
<evidence type="ECO:0000259" key="1">
    <source>
        <dbReference type="Pfam" id="PF13586"/>
    </source>
</evidence>
<dbReference type="PANTHER" id="PTHR30007:SF1">
    <property type="entry name" value="BLR1914 PROTEIN"/>
    <property type="match status" value="1"/>
</dbReference>
<name>A0A074MHE8_9SPHN</name>
<evidence type="ECO:0000313" key="2">
    <source>
        <dbReference type="EMBL" id="KEO92240.1"/>
    </source>
</evidence>
<proteinExistence type="predicted"/>
<dbReference type="AlphaFoldDB" id="A0A074MHE8"/>
<feature type="domain" description="Transposase DDE" evidence="1">
    <location>
        <begin position="12"/>
        <end position="96"/>
    </location>
</feature>
<evidence type="ECO:0000313" key="3">
    <source>
        <dbReference type="Proteomes" id="UP000027866"/>
    </source>
</evidence>
<reference evidence="2 3" key="1">
    <citation type="submission" date="2014-04" db="EMBL/GenBank/DDBJ databases">
        <title>A comprehensive comparison of genomes of Erythrobacter spp. Strains.</title>
        <authorList>
            <person name="Zheng Q."/>
        </authorList>
    </citation>
    <scope>NUCLEOTIDE SEQUENCE [LARGE SCALE GENOMIC DNA]</scope>
    <source>
        <strain evidence="2 3">DSM 8509</strain>
    </source>
</reference>
<protein>
    <submittedName>
        <fullName evidence="2">Transposase</fullName>
    </submittedName>
</protein>